<comment type="caution">
    <text evidence="4">The sequence shown here is derived from an EMBL/GenBank/DDBJ whole genome shotgun (WGS) entry which is preliminary data.</text>
</comment>
<evidence type="ECO:0000313" key="4">
    <source>
        <dbReference type="EMBL" id="TVU00825.1"/>
    </source>
</evidence>
<dbReference type="GO" id="GO:0016747">
    <property type="term" value="F:acyltransferase activity, transferring groups other than amino-acyl groups"/>
    <property type="evidence" value="ECO:0007669"/>
    <property type="project" value="UniProtKB-ARBA"/>
</dbReference>
<dbReference type="InterPro" id="IPR051504">
    <property type="entry name" value="Plant_metabolite_acyltrans"/>
</dbReference>
<dbReference type="EMBL" id="RWGY01000541">
    <property type="protein sequence ID" value="TVU00825.1"/>
    <property type="molecule type" value="Genomic_DNA"/>
</dbReference>
<proteinExistence type="predicted"/>
<dbReference type="Gene3D" id="3.30.559.10">
    <property type="entry name" value="Chloramphenicol acetyltransferase-like domain"/>
    <property type="match status" value="2"/>
</dbReference>
<evidence type="ECO:0000256" key="1">
    <source>
        <dbReference type="ARBA" id="ARBA00022679"/>
    </source>
</evidence>
<keyword evidence="1" id="KW-0808">Transferase</keyword>
<organism evidence="4 5">
    <name type="scientific">Eragrostis curvula</name>
    <name type="common">weeping love grass</name>
    <dbReference type="NCBI Taxonomy" id="38414"/>
    <lineage>
        <taxon>Eukaryota</taxon>
        <taxon>Viridiplantae</taxon>
        <taxon>Streptophyta</taxon>
        <taxon>Embryophyta</taxon>
        <taxon>Tracheophyta</taxon>
        <taxon>Spermatophyta</taxon>
        <taxon>Magnoliopsida</taxon>
        <taxon>Liliopsida</taxon>
        <taxon>Poales</taxon>
        <taxon>Poaceae</taxon>
        <taxon>PACMAD clade</taxon>
        <taxon>Chloridoideae</taxon>
        <taxon>Eragrostideae</taxon>
        <taxon>Eragrostidinae</taxon>
        <taxon>Eragrostis</taxon>
    </lineage>
</organism>
<dbReference type="Pfam" id="PF02458">
    <property type="entry name" value="Transferase"/>
    <property type="match status" value="1"/>
</dbReference>
<dbReference type="AlphaFoldDB" id="A0A5J9SPC1"/>
<evidence type="ECO:0000313" key="5">
    <source>
        <dbReference type="Proteomes" id="UP000324897"/>
    </source>
</evidence>
<dbReference type="InterPro" id="IPR023213">
    <property type="entry name" value="CAT-like_dom_sf"/>
</dbReference>
<protein>
    <submittedName>
        <fullName evidence="4">Uncharacterized protein</fullName>
    </submittedName>
</protein>
<accession>A0A5J9SPC1</accession>
<evidence type="ECO:0000256" key="3">
    <source>
        <dbReference type="SAM" id="MobiDB-lite"/>
    </source>
</evidence>
<dbReference type="OrthoDB" id="1862401at2759"/>
<dbReference type="Gramene" id="TVU00825">
    <property type="protein sequence ID" value="TVU00825"/>
    <property type="gene ID" value="EJB05_53743"/>
</dbReference>
<keyword evidence="5" id="KW-1185">Reference proteome</keyword>
<sequence length="472" mass="50124">MAVATTEPTPDAGASSSSSPPTIRILETVFVQPPTSPPESSLPFTFFDIFWVNSPPVERLFLYRLAPDADVDAILSNLKTSLSEAVRAFYPLAGRVRLAPGTADRYELHYRPGDGVTFAVAEYEGGKELDELAADDAREVAAVAPFLPPLPAGGAVLALQATLLSGRRRGLALGVALHHAACDGAASTHFLHTWASICTGAPPPQSPIIDRSLLADPRGLYDVFYTAVPTRDESEFVKMSPDQLLATFVLSKDDLQRVKDAVAAEAGRRGVATPPRCSSFVAALGLVWSCYHRANKEASNGDAEDDAGGPTCLLFAVDHRSRMKPPVPGTYLGNCVGPAFAIAPRDELAMAPGAGGLFSACAAVAASIQEAVSEFGTPRMDTWMERVREASAMRTLSVAGSPRFRVYEMDFGFGTPAKVDIVSVARTGAVAVAESRYGPGGMEVGVSLQPHGMDMFRKFFADAMAWLNAEAE</sequence>
<dbReference type="PANTHER" id="PTHR31625">
    <property type="match status" value="1"/>
</dbReference>
<feature type="non-terminal residue" evidence="4">
    <location>
        <position position="1"/>
    </location>
</feature>
<dbReference type="Proteomes" id="UP000324897">
    <property type="component" value="Unassembled WGS sequence"/>
</dbReference>
<evidence type="ECO:0000256" key="2">
    <source>
        <dbReference type="ARBA" id="ARBA00023315"/>
    </source>
</evidence>
<reference evidence="4 5" key="1">
    <citation type="journal article" date="2019" name="Sci. Rep.">
        <title>A high-quality genome of Eragrostis curvula grass provides insights into Poaceae evolution and supports new strategies to enhance forage quality.</title>
        <authorList>
            <person name="Carballo J."/>
            <person name="Santos B.A.C.M."/>
            <person name="Zappacosta D."/>
            <person name="Garbus I."/>
            <person name="Selva J.P."/>
            <person name="Gallo C.A."/>
            <person name="Diaz A."/>
            <person name="Albertini E."/>
            <person name="Caccamo M."/>
            <person name="Echenique V."/>
        </authorList>
    </citation>
    <scope>NUCLEOTIDE SEQUENCE [LARGE SCALE GENOMIC DNA]</scope>
    <source>
        <strain evidence="5">cv. Victoria</strain>
        <tissue evidence="4">Leaf</tissue>
    </source>
</reference>
<gene>
    <name evidence="4" type="ORF">EJB05_53743</name>
</gene>
<feature type="region of interest" description="Disordered" evidence="3">
    <location>
        <begin position="1"/>
        <end position="20"/>
    </location>
</feature>
<keyword evidence="2" id="KW-0012">Acyltransferase</keyword>
<name>A0A5J9SPC1_9POAL</name>